<sequence length="251" mass="28616">MNPYEGFAQIYDQFMQDAPYEEWLQLLYTQGEALRQWDVADIGCGTGMLTVPLSMCTRTCVGVDASEAMLSEAQMRGMEARAKVQWLCQDIRDLRLPRPMDLVISTCDVINYLTDQTALEHVLRAVWRALKPGGAFAFDIIGPKRFLMLQDGYWHQIEEDAVLLHQTRVQGTQIEHDVHAFLQVEADGQDDLYMRIEESHQQAYYDADTLVRCLKDCGFVVEQLLADFAADGSLDEANRIIVWAKREEVSA</sequence>
<dbReference type="PANTHER" id="PTHR43861">
    <property type="entry name" value="TRANS-ACONITATE 2-METHYLTRANSFERASE-RELATED"/>
    <property type="match status" value="1"/>
</dbReference>
<dbReference type="SUPFAM" id="SSF53335">
    <property type="entry name" value="S-adenosyl-L-methionine-dependent methyltransferases"/>
    <property type="match status" value="1"/>
</dbReference>
<dbReference type="GO" id="GO:0008168">
    <property type="term" value="F:methyltransferase activity"/>
    <property type="evidence" value="ECO:0007669"/>
    <property type="project" value="UniProtKB-KW"/>
</dbReference>
<dbReference type="InterPro" id="IPR029063">
    <property type="entry name" value="SAM-dependent_MTases_sf"/>
</dbReference>
<dbReference type="GO" id="GO:0032259">
    <property type="term" value="P:methylation"/>
    <property type="evidence" value="ECO:0007669"/>
    <property type="project" value="UniProtKB-KW"/>
</dbReference>
<keyword evidence="1" id="KW-0808">Transferase</keyword>
<organism evidence="3 4">
    <name type="scientific">Alicyclobacillus fodiniaquatilis</name>
    <dbReference type="NCBI Taxonomy" id="1661150"/>
    <lineage>
        <taxon>Bacteria</taxon>
        <taxon>Bacillati</taxon>
        <taxon>Bacillota</taxon>
        <taxon>Bacilli</taxon>
        <taxon>Bacillales</taxon>
        <taxon>Alicyclobacillaceae</taxon>
        <taxon>Alicyclobacillus</taxon>
    </lineage>
</organism>
<evidence type="ECO:0000313" key="4">
    <source>
        <dbReference type="Proteomes" id="UP001597079"/>
    </source>
</evidence>
<dbReference type="InterPro" id="IPR041698">
    <property type="entry name" value="Methyltransf_25"/>
</dbReference>
<dbReference type="RefSeq" id="WP_377945676.1">
    <property type="nucleotide sequence ID" value="NZ_JBHUCX010000099.1"/>
</dbReference>
<dbReference type="Pfam" id="PF13649">
    <property type="entry name" value="Methyltransf_25"/>
    <property type="match status" value="1"/>
</dbReference>
<reference evidence="4" key="1">
    <citation type="journal article" date="2019" name="Int. J. Syst. Evol. Microbiol.">
        <title>The Global Catalogue of Microorganisms (GCM) 10K type strain sequencing project: providing services to taxonomists for standard genome sequencing and annotation.</title>
        <authorList>
            <consortium name="The Broad Institute Genomics Platform"/>
            <consortium name="The Broad Institute Genome Sequencing Center for Infectious Disease"/>
            <person name="Wu L."/>
            <person name="Ma J."/>
        </authorList>
    </citation>
    <scope>NUCLEOTIDE SEQUENCE [LARGE SCALE GENOMIC DNA]</scope>
    <source>
        <strain evidence="4">CGMCC 1.12286</strain>
    </source>
</reference>
<dbReference type="Gene3D" id="3.40.50.150">
    <property type="entry name" value="Vaccinia Virus protein VP39"/>
    <property type="match status" value="1"/>
</dbReference>
<comment type="caution">
    <text evidence="3">The sequence shown here is derived from an EMBL/GenBank/DDBJ whole genome shotgun (WGS) entry which is preliminary data.</text>
</comment>
<gene>
    <name evidence="3" type="ORF">ACFSB2_24165</name>
</gene>
<dbReference type="EMBL" id="JBHUCX010000099">
    <property type="protein sequence ID" value="MFD1677762.1"/>
    <property type="molecule type" value="Genomic_DNA"/>
</dbReference>
<dbReference type="Proteomes" id="UP001597079">
    <property type="component" value="Unassembled WGS sequence"/>
</dbReference>
<dbReference type="CDD" id="cd02440">
    <property type="entry name" value="AdoMet_MTases"/>
    <property type="match status" value="1"/>
</dbReference>
<evidence type="ECO:0000256" key="1">
    <source>
        <dbReference type="ARBA" id="ARBA00022679"/>
    </source>
</evidence>
<protein>
    <submittedName>
        <fullName evidence="3">Class I SAM-dependent DNA methyltransferase</fullName>
    </submittedName>
</protein>
<accession>A0ABW4JMU1</accession>
<keyword evidence="3" id="KW-0489">Methyltransferase</keyword>
<proteinExistence type="predicted"/>
<evidence type="ECO:0000259" key="2">
    <source>
        <dbReference type="Pfam" id="PF13649"/>
    </source>
</evidence>
<name>A0ABW4JMU1_9BACL</name>
<keyword evidence="4" id="KW-1185">Reference proteome</keyword>
<evidence type="ECO:0000313" key="3">
    <source>
        <dbReference type="EMBL" id="MFD1677762.1"/>
    </source>
</evidence>
<dbReference type="Gene3D" id="2.20.25.110">
    <property type="entry name" value="S-adenosyl-L-methionine-dependent methyltransferases"/>
    <property type="match status" value="1"/>
</dbReference>
<feature type="domain" description="Methyltransferase" evidence="2">
    <location>
        <begin position="39"/>
        <end position="134"/>
    </location>
</feature>